<evidence type="ECO:0000313" key="3">
    <source>
        <dbReference type="Proteomes" id="UP000510888"/>
    </source>
</evidence>
<sequence length="100" mass="11543">MKPHEDGGRRIPVFEINRAFDLNDISYSLRATKPLNASFEIAADDVPEVFPGKLVELQYRLFRKAETQIDKDDMFATARKRIQSRAEPAAKPRDPLIWKN</sequence>
<dbReference type="Proteomes" id="UP000510888">
    <property type="component" value="Chromosome 2"/>
</dbReference>
<organism evidence="2 3">
    <name type="scientific">Paraburkholderia largidicola</name>
    <dbReference type="NCBI Taxonomy" id="3014751"/>
    <lineage>
        <taxon>Bacteria</taxon>
        <taxon>Pseudomonadati</taxon>
        <taxon>Pseudomonadota</taxon>
        <taxon>Betaproteobacteria</taxon>
        <taxon>Burkholderiales</taxon>
        <taxon>Burkholderiaceae</taxon>
        <taxon>Paraburkholderia</taxon>
    </lineage>
</organism>
<gene>
    <name evidence="2" type="ORF">PPGU16_52160</name>
</gene>
<keyword evidence="3" id="KW-1185">Reference proteome</keyword>
<protein>
    <submittedName>
        <fullName evidence="2">Uncharacterized protein</fullName>
    </submittedName>
</protein>
<feature type="region of interest" description="Disordered" evidence="1">
    <location>
        <begin position="80"/>
        <end position="100"/>
    </location>
</feature>
<dbReference type="AlphaFoldDB" id="A0A7I8BUW6"/>
<reference evidence="2 3" key="1">
    <citation type="journal article" date="2020" name="Genes (Basel)">
        <title>Genomic Comparison of Insect Gut Symbionts from Divergent Burkholderia Subclades.</title>
        <authorList>
            <person name="Takeshita K."/>
            <person name="Kikuchi Y."/>
        </authorList>
    </citation>
    <scope>NUCLEOTIDE SEQUENCE [LARGE SCALE GENOMIC DNA]</scope>
    <source>
        <strain evidence="2 3">PGU16</strain>
    </source>
</reference>
<proteinExistence type="predicted"/>
<name>A0A7I8BUW6_9BURK</name>
<feature type="compositionally biased region" description="Basic and acidic residues" evidence="1">
    <location>
        <begin position="88"/>
        <end position="100"/>
    </location>
</feature>
<dbReference type="KEGG" id="plad:PPGU16_52160"/>
<dbReference type="EMBL" id="AP023175">
    <property type="protein sequence ID" value="BCF92149.1"/>
    <property type="molecule type" value="Genomic_DNA"/>
</dbReference>
<evidence type="ECO:0000256" key="1">
    <source>
        <dbReference type="SAM" id="MobiDB-lite"/>
    </source>
</evidence>
<accession>A0A7I8BUW6</accession>
<evidence type="ECO:0000313" key="2">
    <source>
        <dbReference type="EMBL" id="BCF92149.1"/>
    </source>
</evidence>